<feature type="compositionally biased region" description="Low complexity" evidence="1">
    <location>
        <begin position="1"/>
        <end position="12"/>
    </location>
</feature>
<protein>
    <recommendedName>
        <fullName evidence="2">SAP domain-containing protein</fullName>
    </recommendedName>
</protein>
<evidence type="ECO:0000256" key="1">
    <source>
        <dbReference type="SAM" id="MobiDB-lite"/>
    </source>
</evidence>
<dbReference type="Pfam" id="PF02037">
    <property type="entry name" value="SAP"/>
    <property type="match status" value="1"/>
</dbReference>
<gene>
    <name evidence="3" type="ORF">BU14_0327s0011</name>
</gene>
<feature type="domain" description="SAP" evidence="2">
    <location>
        <begin position="63"/>
        <end position="97"/>
    </location>
</feature>
<dbReference type="Gene3D" id="1.10.720.30">
    <property type="entry name" value="SAP domain"/>
    <property type="match status" value="1"/>
</dbReference>
<sequence length="460" mass="47604">MDAVRGPQAGVPAFPPPPAGSTSHPDGISPAGAGAAASVLPGNQCCTNTESLSSSDAVRKPPLSNRTVLVLREECTSNGVPRHGKKDDLIARLREFYASQAGGALDEAGAPSGPIAVPPGAQAPMFTKHKFTRLFHVMAMSNIAEGNVASRGALSRQQLDAGVAKHDQWSLLVASAFNNPANEFETTQSLLAYGFSPNLHPFIRSGSKLKAKFAELNARFQPVMELINKSGSHTSDFRTYNKGDSILHCMFVMYKDNAMLMSLADKKIDGGAGVQSAVATAALPAAAPVGPVVAVRANTLAKRMGRERNESLALMAESSASMAESSRRRAAATIVRELTSSLSDARKAGAADAVIDALEQQLLDCISECSVRRSSKRARDGAEIEVAKQGGGTLPVVDNGTAAADRVASPGDTDEDGSAVGLPPLGDDESPHGGGVGAGAVLSSLVDDFSLDGVHEGGRA</sequence>
<feature type="region of interest" description="Disordered" evidence="1">
    <location>
        <begin position="404"/>
        <end position="439"/>
    </location>
</feature>
<feature type="region of interest" description="Disordered" evidence="1">
    <location>
        <begin position="1"/>
        <end position="35"/>
    </location>
</feature>
<accession>A0A1X6NZ52</accession>
<evidence type="ECO:0000313" key="3">
    <source>
        <dbReference type="EMBL" id="OSX73800.1"/>
    </source>
</evidence>
<proteinExistence type="predicted"/>
<keyword evidence="4" id="KW-1185">Reference proteome</keyword>
<organism evidence="3 4">
    <name type="scientific">Porphyra umbilicalis</name>
    <name type="common">Purple laver</name>
    <name type="synonym">Red alga</name>
    <dbReference type="NCBI Taxonomy" id="2786"/>
    <lineage>
        <taxon>Eukaryota</taxon>
        <taxon>Rhodophyta</taxon>
        <taxon>Bangiophyceae</taxon>
        <taxon>Bangiales</taxon>
        <taxon>Bangiaceae</taxon>
        <taxon>Porphyra</taxon>
    </lineage>
</organism>
<reference evidence="3 4" key="1">
    <citation type="submission" date="2017-03" db="EMBL/GenBank/DDBJ databases">
        <title>WGS assembly of Porphyra umbilicalis.</title>
        <authorList>
            <person name="Brawley S.H."/>
            <person name="Blouin N.A."/>
            <person name="Ficko-Blean E."/>
            <person name="Wheeler G.L."/>
            <person name="Lohr M."/>
            <person name="Goodson H.V."/>
            <person name="Jenkins J.W."/>
            <person name="Blaby-Haas C.E."/>
            <person name="Helliwell K.E."/>
            <person name="Chan C."/>
            <person name="Marriage T."/>
            <person name="Bhattacharya D."/>
            <person name="Klein A.S."/>
            <person name="Badis Y."/>
            <person name="Brodie J."/>
            <person name="Cao Y."/>
            <person name="Collen J."/>
            <person name="Dittami S.M."/>
            <person name="Gachon C.M."/>
            <person name="Green B.R."/>
            <person name="Karpowicz S."/>
            <person name="Kim J.W."/>
            <person name="Kudahl U."/>
            <person name="Lin S."/>
            <person name="Michel G."/>
            <person name="Mittag M."/>
            <person name="Olson B.J."/>
            <person name="Pangilinan J."/>
            <person name="Peng Y."/>
            <person name="Qiu H."/>
            <person name="Shu S."/>
            <person name="Singer J.T."/>
            <person name="Smith A.G."/>
            <person name="Sprecher B.N."/>
            <person name="Wagner V."/>
            <person name="Wang W."/>
            <person name="Wang Z.-Y."/>
            <person name="Yan J."/>
            <person name="Yarish C."/>
            <person name="Zoeuner-Riek S."/>
            <person name="Zhuang Y."/>
            <person name="Zou Y."/>
            <person name="Lindquist E.A."/>
            <person name="Grimwood J."/>
            <person name="Barry K."/>
            <person name="Rokhsar D.S."/>
            <person name="Schmutz J."/>
            <person name="Stiller J.W."/>
            <person name="Grossman A.R."/>
            <person name="Prochnik S.E."/>
        </authorList>
    </citation>
    <scope>NUCLEOTIDE SEQUENCE [LARGE SCALE GENOMIC DNA]</scope>
    <source>
        <strain evidence="3">4086291</strain>
    </source>
</reference>
<evidence type="ECO:0000259" key="2">
    <source>
        <dbReference type="PROSITE" id="PS50800"/>
    </source>
</evidence>
<dbReference type="Proteomes" id="UP000218209">
    <property type="component" value="Unassembled WGS sequence"/>
</dbReference>
<name>A0A1X6NZ52_PORUM</name>
<dbReference type="PROSITE" id="PS50800">
    <property type="entry name" value="SAP"/>
    <property type="match status" value="1"/>
</dbReference>
<dbReference type="InterPro" id="IPR036361">
    <property type="entry name" value="SAP_dom_sf"/>
</dbReference>
<evidence type="ECO:0000313" key="4">
    <source>
        <dbReference type="Proteomes" id="UP000218209"/>
    </source>
</evidence>
<dbReference type="AlphaFoldDB" id="A0A1X6NZ52"/>
<dbReference type="SUPFAM" id="SSF68906">
    <property type="entry name" value="SAP domain"/>
    <property type="match status" value="1"/>
</dbReference>
<dbReference type="InterPro" id="IPR003034">
    <property type="entry name" value="SAP_dom"/>
</dbReference>
<dbReference type="SMART" id="SM00513">
    <property type="entry name" value="SAP"/>
    <property type="match status" value="1"/>
</dbReference>
<dbReference type="EMBL" id="KV918979">
    <property type="protein sequence ID" value="OSX73800.1"/>
    <property type="molecule type" value="Genomic_DNA"/>
</dbReference>